<protein>
    <submittedName>
        <fullName evidence="1">Uncharacterized protein</fullName>
    </submittedName>
</protein>
<keyword evidence="2" id="KW-1185">Reference proteome</keyword>
<evidence type="ECO:0000313" key="1">
    <source>
        <dbReference type="EMBL" id="KAG7096306.1"/>
    </source>
</evidence>
<name>A0A9P7UX40_9AGAR</name>
<dbReference type="AlphaFoldDB" id="A0A9P7UX40"/>
<organism evidence="1 2">
    <name type="scientific">Marasmius oreades</name>
    <name type="common">fairy-ring Marasmius</name>
    <dbReference type="NCBI Taxonomy" id="181124"/>
    <lineage>
        <taxon>Eukaryota</taxon>
        <taxon>Fungi</taxon>
        <taxon>Dikarya</taxon>
        <taxon>Basidiomycota</taxon>
        <taxon>Agaricomycotina</taxon>
        <taxon>Agaricomycetes</taxon>
        <taxon>Agaricomycetidae</taxon>
        <taxon>Agaricales</taxon>
        <taxon>Marasmiineae</taxon>
        <taxon>Marasmiaceae</taxon>
        <taxon>Marasmius</taxon>
    </lineage>
</organism>
<comment type="caution">
    <text evidence="1">The sequence shown here is derived from an EMBL/GenBank/DDBJ whole genome shotgun (WGS) entry which is preliminary data.</text>
</comment>
<dbReference type="Proteomes" id="UP001049176">
    <property type="component" value="Chromosome 2"/>
</dbReference>
<reference evidence="1" key="1">
    <citation type="journal article" date="2021" name="Genome Biol. Evol.">
        <title>The assembled and annotated genome of the fairy-ring fungus Marasmius oreades.</title>
        <authorList>
            <person name="Hiltunen M."/>
            <person name="Ament-Velasquez S.L."/>
            <person name="Johannesson H."/>
        </authorList>
    </citation>
    <scope>NUCLEOTIDE SEQUENCE</scope>
    <source>
        <strain evidence="1">03SP1</strain>
    </source>
</reference>
<dbReference type="KEGG" id="more:E1B28_003752"/>
<sequence length="158" mass="17726">MCWTPNPLPCCSSHHPPSVRPLSTAKVRTMKNFQAASGISMQTAIFNDIGGNQITNHYTIREERERNIYDEFRSIRLGDVEMIRELGDVTFRKFNGFRGDVVMSTFTAVVHSGQGSKCTVLSYSGPDAEEEWERDFRQVSGLRCVNTPGISPTGESLY</sequence>
<proteinExistence type="predicted"/>
<evidence type="ECO:0000313" key="2">
    <source>
        <dbReference type="Proteomes" id="UP001049176"/>
    </source>
</evidence>
<dbReference type="EMBL" id="CM032182">
    <property type="protein sequence ID" value="KAG7096306.1"/>
    <property type="molecule type" value="Genomic_DNA"/>
</dbReference>
<gene>
    <name evidence="1" type="ORF">E1B28_003752</name>
</gene>
<dbReference type="RefSeq" id="XP_043012776.1">
    <property type="nucleotide sequence ID" value="XM_043148184.1"/>
</dbReference>
<accession>A0A9P7UX40</accession>
<dbReference type="GeneID" id="66072828"/>